<dbReference type="InterPro" id="IPR008271">
    <property type="entry name" value="Ser/Thr_kinase_AS"/>
</dbReference>
<protein>
    <submittedName>
        <fullName evidence="6">PEGA domain-containing protein</fullName>
    </submittedName>
</protein>
<dbReference type="CDD" id="cd14014">
    <property type="entry name" value="STKc_PknB_like"/>
    <property type="match status" value="1"/>
</dbReference>
<feature type="domain" description="Protein kinase" evidence="5">
    <location>
        <begin position="66"/>
        <end position="339"/>
    </location>
</feature>
<dbReference type="GO" id="GO:0004672">
    <property type="term" value="F:protein kinase activity"/>
    <property type="evidence" value="ECO:0007669"/>
    <property type="project" value="InterPro"/>
</dbReference>
<keyword evidence="7" id="KW-1185">Reference proteome</keyword>
<dbReference type="InterPro" id="IPR051043">
    <property type="entry name" value="Sulfatase_Mod_Factor_Kinase"/>
</dbReference>
<dbReference type="InterPro" id="IPR042095">
    <property type="entry name" value="SUMF_sf"/>
</dbReference>
<dbReference type="RefSeq" id="WP_138085782.1">
    <property type="nucleotide sequence ID" value="NZ_VAUV01000006.1"/>
</dbReference>
<dbReference type="InterPro" id="IPR013229">
    <property type="entry name" value="PEGA"/>
</dbReference>
<dbReference type="InterPro" id="IPR017441">
    <property type="entry name" value="Protein_kinase_ATP_BS"/>
</dbReference>
<dbReference type="Gene3D" id="3.30.200.20">
    <property type="entry name" value="Phosphorylase Kinase, domain 1"/>
    <property type="match status" value="1"/>
</dbReference>
<keyword evidence="1 3" id="KW-0547">Nucleotide-binding</keyword>
<dbReference type="PANTHER" id="PTHR23150:SF19">
    <property type="entry name" value="FORMYLGLYCINE-GENERATING ENZYME"/>
    <property type="match status" value="1"/>
</dbReference>
<dbReference type="OrthoDB" id="175104at2"/>
<dbReference type="Gene3D" id="1.10.510.10">
    <property type="entry name" value="Transferase(Phosphotransferase) domain 1"/>
    <property type="match status" value="1"/>
</dbReference>
<dbReference type="Pfam" id="PF03781">
    <property type="entry name" value="FGE-sulfatase"/>
    <property type="match status" value="1"/>
</dbReference>
<proteinExistence type="predicted"/>
<dbReference type="InterPro" id="IPR000719">
    <property type="entry name" value="Prot_kinase_dom"/>
</dbReference>
<comment type="caution">
    <text evidence="6">The sequence shown here is derived from an EMBL/GenBank/DDBJ whole genome shotgun (WGS) entry which is preliminary data.</text>
</comment>
<dbReference type="Gene3D" id="3.90.1580.10">
    <property type="entry name" value="paralog of FGE (formylglycine-generating enzyme)"/>
    <property type="match status" value="1"/>
</dbReference>
<feature type="compositionally biased region" description="Basic and acidic residues" evidence="4">
    <location>
        <begin position="42"/>
        <end position="58"/>
    </location>
</feature>
<name>A0A5R8KF90_9BACT</name>
<organism evidence="6 7">
    <name type="scientific">Phragmitibacter flavus</name>
    <dbReference type="NCBI Taxonomy" id="2576071"/>
    <lineage>
        <taxon>Bacteria</taxon>
        <taxon>Pseudomonadati</taxon>
        <taxon>Verrucomicrobiota</taxon>
        <taxon>Verrucomicrobiia</taxon>
        <taxon>Verrucomicrobiales</taxon>
        <taxon>Verrucomicrobiaceae</taxon>
        <taxon>Phragmitibacter</taxon>
    </lineage>
</organism>
<evidence type="ECO:0000313" key="7">
    <source>
        <dbReference type="Proteomes" id="UP000306196"/>
    </source>
</evidence>
<dbReference type="AlphaFoldDB" id="A0A5R8KF90"/>
<dbReference type="Pfam" id="PF00069">
    <property type="entry name" value="Pkinase"/>
    <property type="match status" value="1"/>
</dbReference>
<dbReference type="Proteomes" id="UP000306196">
    <property type="component" value="Unassembled WGS sequence"/>
</dbReference>
<accession>A0A5R8KF90</accession>
<reference evidence="6 7" key="1">
    <citation type="submission" date="2019-05" db="EMBL/GenBank/DDBJ databases">
        <title>Verrucobacter flavum gen. nov., sp. nov. a new member of the family Verrucomicrobiaceae.</title>
        <authorList>
            <person name="Szuroczki S."/>
            <person name="Abbaszade G."/>
            <person name="Szabo A."/>
            <person name="Felfoldi T."/>
            <person name="Schumann P."/>
            <person name="Boka K."/>
            <person name="Keki Z."/>
            <person name="Toumi M."/>
            <person name="Toth E."/>
        </authorList>
    </citation>
    <scope>NUCLEOTIDE SEQUENCE [LARGE SCALE GENOMIC DNA]</scope>
    <source>
        <strain evidence="6 7">MG-N-17</strain>
    </source>
</reference>
<evidence type="ECO:0000256" key="3">
    <source>
        <dbReference type="PROSITE-ProRule" id="PRU10141"/>
    </source>
</evidence>
<dbReference type="SUPFAM" id="SSF56436">
    <property type="entry name" value="C-type lectin-like"/>
    <property type="match status" value="1"/>
</dbReference>
<dbReference type="PROSITE" id="PS00108">
    <property type="entry name" value="PROTEIN_KINASE_ST"/>
    <property type="match status" value="1"/>
</dbReference>
<feature type="binding site" evidence="3">
    <location>
        <position position="94"/>
    </location>
    <ligand>
        <name>ATP</name>
        <dbReference type="ChEBI" id="CHEBI:30616"/>
    </ligand>
</feature>
<dbReference type="GO" id="GO:0120147">
    <property type="term" value="F:formylglycine-generating oxidase activity"/>
    <property type="evidence" value="ECO:0007669"/>
    <property type="project" value="TreeGrafter"/>
</dbReference>
<evidence type="ECO:0000313" key="6">
    <source>
        <dbReference type="EMBL" id="TLD70953.1"/>
    </source>
</evidence>
<gene>
    <name evidence="6" type="ORF">FEM03_08520</name>
</gene>
<sequence>MSSAPSSPNDGLFREAEEERVEVGEPGQAPGQPGGQEQGQVVEKELEKDKAADPPSIRDDIPIADLKLIRRIGSGAYGEVWLAQTITGAMRAVKVVWREDFEFEKTFQREFEGIKQFEPISRGHRGLVNILHVGWNEKAGFYYCVMELADDVENGQRIDIGSYVPRTLTSDFKRVGRLNVELCKQTGIHLADALGYMHSYGLTHRDIKPSNIIYVDGACKLADIGLVAAHGERTFVGTEGFVPPEGPGTFSADIYSLGKVLYEISSGKDRMEFPEVPDDLGSTDWKLWREWNAVICKACAPQVKDRFATAADFAEALREVGVPKPVTWGQRLRSGLPKLVLGSLLCGTGLSLVKSHLQPPYVVAAPVERKLTPEERAKAKLPNPGRMWLNHEDMKFSWRGDRHVADKPVHLTLFTRFLEDSLRPFEGEVVANFPKGGKPDYAVIVPKADAEEFCRWLTRQDREAGALSGDFEYRWKPDNAVKSKPGTREGWSAVRLEVTKVLYGQVVVASSPSDAEVSLNDEVLGRTPLTLLRVREGQVSYVLNLPGFLRETVKGQVKANGQLKLEAKLRPTDAVSFGKEWKNTLGMDFVPLGSVLMSAKEVRRADFGAFLRRIPISNPPMVEFGRETNLPMTQVSRRDAEAFCRWLTSVERSRGLIDEGQSYRLPTDDEWSMAANLPRERGESPAERSNRVEGIYPWGFSWPPPRAEGNVWDLTAARKANSKDALENLQDNFAGLAPAGSFPSNLYGFFDLSGNVAEWVTGEFGGTDEKLRTQGVVRGGSWKSRKREELLSSHRRAVPQGARMDEVGFRVVLSQDGVFSRPEEQ</sequence>
<dbReference type="PROSITE" id="PS50011">
    <property type="entry name" value="PROTEIN_KINASE_DOM"/>
    <property type="match status" value="1"/>
</dbReference>
<feature type="compositionally biased region" description="Basic and acidic residues" evidence="4">
    <location>
        <begin position="12"/>
        <end position="23"/>
    </location>
</feature>
<dbReference type="EMBL" id="VAUV01000006">
    <property type="protein sequence ID" value="TLD70953.1"/>
    <property type="molecule type" value="Genomic_DNA"/>
</dbReference>
<dbReference type="InterPro" id="IPR005532">
    <property type="entry name" value="SUMF_dom"/>
</dbReference>
<keyword evidence="2 3" id="KW-0067">ATP-binding</keyword>
<dbReference type="SMART" id="SM00220">
    <property type="entry name" value="S_TKc"/>
    <property type="match status" value="1"/>
</dbReference>
<dbReference type="InterPro" id="IPR011009">
    <property type="entry name" value="Kinase-like_dom_sf"/>
</dbReference>
<dbReference type="PROSITE" id="PS00107">
    <property type="entry name" value="PROTEIN_KINASE_ATP"/>
    <property type="match status" value="1"/>
</dbReference>
<feature type="region of interest" description="Disordered" evidence="4">
    <location>
        <begin position="1"/>
        <end position="58"/>
    </location>
</feature>
<evidence type="ECO:0000259" key="5">
    <source>
        <dbReference type="PROSITE" id="PS50011"/>
    </source>
</evidence>
<dbReference type="PANTHER" id="PTHR23150">
    <property type="entry name" value="SULFATASE MODIFYING FACTOR 1, 2"/>
    <property type="match status" value="1"/>
</dbReference>
<dbReference type="GO" id="GO:0005524">
    <property type="term" value="F:ATP binding"/>
    <property type="evidence" value="ECO:0007669"/>
    <property type="project" value="UniProtKB-UniRule"/>
</dbReference>
<evidence type="ECO:0000256" key="2">
    <source>
        <dbReference type="ARBA" id="ARBA00022840"/>
    </source>
</evidence>
<evidence type="ECO:0000256" key="4">
    <source>
        <dbReference type="SAM" id="MobiDB-lite"/>
    </source>
</evidence>
<evidence type="ECO:0000256" key="1">
    <source>
        <dbReference type="ARBA" id="ARBA00022741"/>
    </source>
</evidence>
<dbReference type="Pfam" id="PF08308">
    <property type="entry name" value="PEGA"/>
    <property type="match status" value="1"/>
</dbReference>
<dbReference type="InterPro" id="IPR016187">
    <property type="entry name" value="CTDL_fold"/>
</dbReference>
<dbReference type="SUPFAM" id="SSF56112">
    <property type="entry name" value="Protein kinase-like (PK-like)"/>
    <property type="match status" value="1"/>
</dbReference>